<dbReference type="Pfam" id="PF00583">
    <property type="entry name" value="Acetyltransf_1"/>
    <property type="match status" value="1"/>
</dbReference>
<dbReference type="AlphaFoldDB" id="A0A379YX79"/>
<feature type="domain" description="N-acetyltransferase" evidence="1">
    <location>
        <begin position="5"/>
        <end position="178"/>
    </location>
</feature>
<protein>
    <recommendedName>
        <fullName evidence="1">N-acetyltransferase domain-containing protein</fullName>
    </recommendedName>
</protein>
<organism evidence="2 3">
    <name type="scientific">Shewanella algae</name>
    <dbReference type="NCBI Taxonomy" id="38313"/>
    <lineage>
        <taxon>Bacteria</taxon>
        <taxon>Pseudomonadati</taxon>
        <taxon>Pseudomonadota</taxon>
        <taxon>Gammaproteobacteria</taxon>
        <taxon>Alteromonadales</taxon>
        <taxon>Shewanellaceae</taxon>
        <taxon>Shewanella</taxon>
    </lineage>
</organism>
<sequence>MPETMQYRQAEAADVETIASLEQRFGQDELSARERTQGMQGQGFSAKELEPLVAAGHVWLALDATKVVGYLITGSWDKLKHSPLCQALSRQLAQNRFDLELNWQQTLHYGPVWVHPDYRGKGVFDKLYGAARANISAPWLALIAEDNEASIRAHSRDGRMRTLDFVTLCGRDFYLLLG</sequence>
<name>A0A379YX79_9GAMM</name>
<dbReference type="InterPro" id="IPR016181">
    <property type="entry name" value="Acyl_CoA_acyltransferase"/>
</dbReference>
<accession>A0A379YX79</accession>
<dbReference type="RefSeq" id="WP_107006088.1">
    <property type="nucleotide sequence ID" value="NZ_JADZHC010000031.1"/>
</dbReference>
<dbReference type="Proteomes" id="UP000254069">
    <property type="component" value="Unassembled WGS sequence"/>
</dbReference>
<dbReference type="GO" id="GO:0016747">
    <property type="term" value="F:acyltransferase activity, transferring groups other than amino-acyl groups"/>
    <property type="evidence" value="ECO:0007669"/>
    <property type="project" value="InterPro"/>
</dbReference>
<evidence type="ECO:0000313" key="2">
    <source>
        <dbReference type="EMBL" id="SUI51649.1"/>
    </source>
</evidence>
<dbReference type="Gene3D" id="3.40.630.30">
    <property type="match status" value="1"/>
</dbReference>
<gene>
    <name evidence="2" type="ORF">NCTC10738_00660</name>
</gene>
<dbReference type="PROSITE" id="PS51186">
    <property type="entry name" value="GNAT"/>
    <property type="match status" value="1"/>
</dbReference>
<dbReference type="SUPFAM" id="SSF55729">
    <property type="entry name" value="Acyl-CoA N-acyltransferases (Nat)"/>
    <property type="match status" value="1"/>
</dbReference>
<dbReference type="InterPro" id="IPR000182">
    <property type="entry name" value="GNAT_dom"/>
</dbReference>
<evidence type="ECO:0000313" key="3">
    <source>
        <dbReference type="Proteomes" id="UP000254069"/>
    </source>
</evidence>
<proteinExistence type="predicted"/>
<dbReference type="EMBL" id="UGYO01000001">
    <property type="protein sequence ID" value="SUI51649.1"/>
    <property type="molecule type" value="Genomic_DNA"/>
</dbReference>
<evidence type="ECO:0000259" key="1">
    <source>
        <dbReference type="PROSITE" id="PS51186"/>
    </source>
</evidence>
<keyword evidence="3" id="KW-1185">Reference proteome</keyword>
<reference evidence="2 3" key="1">
    <citation type="submission" date="2018-06" db="EMBL/GenBank/DDBJ databases">
        <authorList>
            <consortium name="Pathogen Informatics"/>
            <person name="Doyle S."/>
        </authorList>
    </citation>
    <scope>NUCLEOTIDE SEQUENCE [LARGE SCALE GENOMIC DNA]</scope>
    <source>
        <strain evidence="2 3">NCTC10738</strain>
    </source>
</reference>